<organism evidence="1 2">
    <name type="scientific">Dioscorea alata</name>
    <name type="common">Purple yam</name>
    <dbReference type="NCBI Taxonomy" id="55571"/>
    <lineage>
        <taxon>Eukaryota</taxon>
        <taxon>Viridiplantae</taxon>
        <taxon>Streptophyta</taxon>
        <taxon>Embryophyta</taxon>
        <taxon>Tracheophyta</taxon>
        <taxon>Spermatophyta</taxon>
        <taxon>Magnoliopsida</taxon>
        <taxon>Liliopsida</taxon>
        <taxon>Dioscoreales</taxon>
        <taxon>Dioscoreaceae</taxon>
        <taxon>Dioscorea</taxon>
    </lineage>
</organism>
<name>A0ACB7TT61_DIOAL</name>
<evidence type="ECO:0000313" key="1">
    <source>
        <dbReference type="EMBL" id="KAH7651498.1"/>
    </source>
</evidence>
<gene>
    <name evidence="1" type="ORF">IHE45_20G061500</name>
</gene>
<sequence length="467" mass="51912">MDTVVLYPVTGIGHLAPMTEFAKLLVAQGFSVAIPVLPPMHPSVSTSDTDYYITRISSSHPSIAFHRLPPFIDDCSSTNVGVRFFSKLRAANPLLRDLLQSISQTSNIRAILTDFFCTEAFEVAADLQLPAYVFFTCSAFILAYFLYLPTLHSEMTSGARELGETPIHIPGLPPIPASQFPNFMQDRDEGLQALVNAFSRLPEPKGIILNSFEFLESRTLKTIREGHCLPNRETPPVYCVGPLINENEGGERHECLAWLDKQPKGSVVFLCFGSGGRLLAKQVKEIAMGLERSKQRFLWVVRSPPDHPENRFPSSDEVNLDTLLPVGFVERTEGRGMVVKAWAPQVEVLNHEATAGFVTHCGWNSVLEAVRAGVAMIAWPLYAEQKMNKVVLVEEMKLAVEMKGYDKGMVAAEEVEKRVRWLMESDGGKELRNKAKEMKDPAMAAISDGGSSRVAMLDLVSQWKRRC</sequence>
<dbReference type="EMBL" id="CM037030">
    <property type="protein sequence ID" value="KAH7651498.1"/>
    <property type="molecule type" value="Genomic_DNA"/>
</dbReference>
<proteinExistence type="predicted"/>
<evidence type="ECO:0000313" key="2">
    <source>
        <dbReference type="Proteomes" id="UP000827976"/>
    </source>
</evidence>
<comment type="caution">
    <text evidence="1">The sequence shown here is derived from an EMBL/GenBank/DDBJ whole genome shotgun (WGS) entry which is preliminary data.</text>
</comment>
<protein>
    <submittedName>
        <fullName evidence="1">UDP-glucuronosyl/UDP-glucosyltransferase protein</fullName>
    </submittedName>
</protein>
<reference evidence="2" key="1">
    <citation type="journal article" date="2022" name="Nat. Commun.">
        <title>Chromosome evolution and the genetic basis of agronomically important traits in greater yam.</title>
        <authorList>
            <person name="Bredeson J.V."/>
            <person name="Lyons J.B."/>
            <person name="Oniyinde I.O."/>
            <person name="Okereke N.R."/>
            <person name="Kolade O."/>
            <person name="Nnabue I."/>
            <person name="Nwadili C.O."/>
            <person name="Hribova E."/>
            <person name="Parker M."/>
            <person name="Nwogha J."/>
            <person name="Shu S."/>
            <person name="Carlson J."/>
            <person name="Kariba R."/>
            <person name="Muthemba S."/>
            <person name="Knop K."/>
            <person name="Barton G.J."/>
            <person name="Sherwood A.V."/>
            <person name="Lopez-Montes A."/>
            <person name="Asiedu R."/>
            <person name="Jamnadass R."/>
            <person name="Muchugi A."/>
            <person name="Goodstein D."/>
            <person name="Egesi C.N."/>
            <person name="Featherston J."/>
            <person name="Asfaw A."/>
            <person name="Simpson G.G."/>
            <person name="Dolezel J."/>
            <person name="Hendre P.S."/>
            <person name="Van Deynze A."/>
            <person name="Kumar P.L."/>
            <person name="Obidiegwu J.E."/>
            <person name="Bhattacharjee R."/>
            <person name="Rokhsar D.S."/>
        </authorList>
    </citation>
    <scope>NUCLEOTIDE SEQUENCE [LARGE SCALE GENOMIC DNA]</scope>
    <source>
        <strain evidence="2">cv. TDa95/00328</strain>
    </source>
</reference>
<accession>A0ACB7TT61</accession>
<dbReference type="Proteomes" id="UP000827976">
    <property type="component" value="Chromosome 20"/>
</dbReference>
<keyword evidence="2" id="KW-1185">Reference proteome</keyword>